<dbReference type="InterPro" id="IPR036271">
    <property type="entry name" value="Tet_transcr_reg_TetR-rel_C_sf"/>
</dbReference>
<dbReference type="PATRIC" id="fig|1423733.4.peg.2910"/>
<keyword evidence="1" id="KW-0805">Transcription regulation</keyword>
<dbReference type="PANTHER" id="PTHR47506">
    <property type="entry name" value="TRANSCRIPTIONAL REGULATORY PROTEIN"/>
    <property type="match status" value="1"/>
</dbReference>
<dbReference type="RefSeq" id="WP_056997046.1">
    <property type="nucleotide sequence ID" value="NZ_AYYR01000067.1"/>
</dbReference>
<dbReference type="SUPFAM" id="SSF48498">
    <property type="entry name" value="Tetracyclin repressor-like, C-terminal domain"/>
    <property type="match status" value="1"/>
</dbReference>
<dbReference type="GO" id="GO:0003677">
    <property type="term" value="F:DNA binding"/>
    <property type="evidence" value="ECO:0007669"/>
    <property type="project" value="UniProtKB-UniRule"/>
</dbReference>
<dbReference type="Proteomes" id="UP000051845">
    <property type="component" value="Unassembled WGS sequence"/>
</dbReference>
<evidence type="ECO:0000256" key="3">
    <source>
        <dbReference type="ARBA" id="ARBA00023163"/>
    </source>
</evidence>
<dbReference type="EMBL" id="AYYR01000067">
    <property type="protein sequence ID" value="KRM74842.1"/>
    <property type="molecule type" value="Genomic_DNA"/>
</dbReference>
<dbReference type="InterPro" id="IPR009057">
    <property type="entry name" value="Homeodomain-like_sf"/>
</dbReference>
<keyword evidence="3" id="KW-0804">Transcription</keyword>
<dbReference type="Gene3D" id="1.10.357.10">
    <property type="entry name" value="Tetracycline Repressor, domain 2"/>
    <property type="match status" value="1"/>
</dbReference>
<sequence>MATLTNDERKKQKRETIITSGRRVFQQKGFLDVTMKDIIEAANISRGGIYLYFHSVDEVFVAVLNKRNSHSLEEVKQDIVSKNDFDLVLQDYFDGQRDRLLSGLNDSLLRAVYEYYFTHKRPEDQAFQAEQFAMIKQTITTILEFGIAQNVLRDSNLNDIAEHIMFLIEGLSVLALTSGVTPQQVDDQFDLIEAMLPRTASETRR</sequence>
<dbReference type="STRING" id="33960.TY91_10055"/>
<dbReference type="AlphaFoldDB" id="A0A0R2B718"/>
<dbReference type="Pfam" id="PF17922">
    <property type="entry name" value="TetR_C_17"/>
    <property type="match status" value="1"/>
</dbReference>
<accession>A0A0R2B718</accession>
<evidence type="ECO:0000256" key="2">
    <source>
        <dbReference type="ARBA" id="ARBA00023125"/>
    </source>
</evidence>
<evidence type="ECO:0000313" key="7">
    <source>
        <dbReference type="Proteomes" id="UP000051845"/>
    </source>
</evidence>
<keyword evidence="2 4" id="KW-0238">DNA-binding</keyword>
<protein>
    <recommendedName>
        <fullName evidence="5">HTH tetR-type domain-containing protein</fullName>
    </recommendedName>
</protein>
<dbReference type="PRINTS" id="PR00455">
    <property type="entry name" value="HTHTETR"/>
</dbReference>
<reference evidence="6 7" key="1">
    <citation type="journal article" date="2015" name="Genome Announc.">
        <title>Expanding the biotechnology potential of lactobacilli through comparative genomics of 213 strains and associated genera.</title>
        <authorList>
            <person name="Sun Z."/>
            <person name="Harris H.M."/>
            <person name="McCann A."/>
            <person name="Guo C."/>
            <person name="Argimon S."/>
            <person name="Zhang W."/>
            <person name="Yang X."/>
            <person name="Jeffery I.B."/>
            <person name="Cooney J.C."/>
            <person name="Kagawa T.F."/>
            <person name="Liu W."/>
            <person name="Song Y."/>
            <person name="Salvetti E."/>
            <person name="Wrobel A."/>
            <person name="Rasinkangas P."/>
            <person name="Parkhill J."/>
            <person name="Rea M.C."/>
            <person name="O'Sullivan O."/>
            <person name="Ritari J."/>
            <person name="Douillard F.P."/>
            <person name="Paul Ross R."/>
            <person name="Yang R."/>
            <person name="Briner A.E."/>
            <person name="Felis G.E."/>
            <person name="de Vos W.M."/>
            <person name="Barrangou R."/>
            <person name="Klaenhammer T.R."/>
            <person name="Caufield P.W."/>
            <person name="Cui Y."/>
            <person name="Zhang H."/>
            <person name="O'Toole P.W."/>
        </authorList>
    </citation>
    <scope>NUCLEOTIDE SEQUENCE [LARGE SCALE GENOMIC DNA]</scope>
    <source>
        <strain evidence="6 7">DSM 20515</strain>
    </source>
</reference>
<dbReference type="SUPFAM" id="SSF46689">
    <property type="entry name" value="Homeodomain-like"/>
    <property type="match status" value="1"/>
</dbReference>
<dbReference type="InterPro" id="IPR041612">
    <property type="entry name" value="YfiR_C"/>
</dbReference>
<dbReference type="InterPro" id="IPR001647">
    <property type="entry name" value="HTH_TetR"/>
</dbReference>
<name>A0A0R2B718_SECCO</name>
<feature type="domain" description="HTH tetR-type" evidence="5">
    <location>
        <begin position="11"/>
        <end position="71"/>
    </location>
</feature>
<comment type="caution">
    <text evidence="6">The sequence shown here is derived from an EMBL/GenBank/DDBJ whole genome shotgun (WGS) entry which is preliminary data.</text>
</comment>
<organism evidence="6 7">
    <name type="scientific">Secundilactobacillus collinoides DSM 20515 = JCM 1123</name>
    <dbReference type="NCBI Taxonomy" id="1423733"/>
    <lineage>
        <taxon>Bacteria</taxon>
        <taxon>Bacillati</taxon>
        <taxon>Bacillota</taxon>
        <taxon>Bacilli</taxon>
        <taxon>Lactobacillales</taxon>
        <taxon>Lactobacillaceae</taxon>
        <taxon>Secundilactobacillus</taxon>
    </lineage>
</organism>
<evidence type="ECO:0000259" key="5">
    <source>
        <dbReference type="PROSITE" id="PS50977"/>
    </source>
</evidence>
<dbReference type="Gene3D" id="1.10.10.60">
    <property type="entry name" value="Homeodomain-like"/>
    <property type="match status" value="1"/>
</dbReference>
<dbReference type="PANTHER" id="PTHR47506:SF6">
    <property type="entry name" value="HTH-TYPE TRANSCRIPTIONAL REPRESSOR NEMR"/>
    <property type="match status" value="1"/>
</dbReference>
<proteinExistence type="predicted"/>
<evidence type="ECO:0000313" key="6">
    <source>
        <dbReference type="EMBL" id="KRM74842.1"/>
    </source>
</evidence>
<gene>
    <name evidence="6" type="ORF">FC82_GL002785</name>
</gene>
<evidence type="ECO:0000256" key="1">
    <source>
        <dbReference type="ARBA" id="ARBA00023015"/>
    </source>
</evidence>
<feature type="DNA-binding region" description="H-T-H motif" evidence="4">
    <location>
        <begin position="34"/>
        <end position="53"/>
    </location>
</feature>
<evidence type="ECO:0000256" key="4">
    <source>
        <dbReference type="PROSITE-ProRule" id="PRU00335"/>
    </source>
</evidence>
<dbReference type="PROSITE" id="PS50977">
    <property type="entry name" value="HTH_TETR_2"/>
    <property type="match status" value="1"/>
</dbReference>
<dbReference type="Pfam" id="PF00440">
    <property type="entry name" value="TetR_N"/>
    <property type="match status" value="1"/>
</dbReference>